<name>A0A8T0WRR7_PANVG</name>
<evidence type="ECO:0000256" key="1">
    <source>
        <dbReference type="ARBA" id="ARBA00022614"/>
    </source>
</evidence>
<dbReference type="Gene3D" id="3.80.10.10">
    <property type="entry name" value="Ribonuclease Inhibitor"/>
    <property type="match status" value="3"/>
</dbReference>
<protein>
    <submittedName>
        <fullName evidence="7">Uncharacterized protein</fullName>
    </submittedName>
</protein>
<accession>A0A8T0WRR7</accession>
<dbReference type="SUPFAM" id="SSF52058">
    <property type="entry name" value="L domain-like"/>
    <property type="match status" value="1"/>
</dbReference>
<dbReference type="InterPro" id="IPR032675">
    <property type="entry name" value="LRR_dom_sf"/>
</dbReference>
<dbReference type="InterPro" id="IPR027417">
    <property type="entry name" value="P-loop_NTPase"/>
</dbReference>
<dbReference type="Gene3D" id="3.40.50.300">
    <property type="entry name" value="P-loop containing nucleotide triphosphate hydrolases"/>
    <property type="match status" value="1"/>
</dbReference>
<evidence type="ECO:0000259" key="6">
    <source>
        <dbReference type="Pfam" id="PF25019"/>
    </source>
</evidence>
<keyword evidence="2" id="KW-0611">Plant defense</keyword>
<dbReference type="Pfam" id="PF23559">
    <property type="entry name" value="WHD_DRP"/>
    <property type="match status" value="1"/>
</dbReference>
<feature type="coiled-coil region" evidence="3">
    <location>
        <begin position="63"/>
        <end position="90"/>
    </location>
</feature>
<feature type="domain" description="NB-ARC" evidence="4">
    <location>
        <begin position="234"/>
        <end position="395"/>
    </location>
</feature>
<dbReference type="Proteomes" id="UP000823388">
    <property type="component" value="Chromosome 1N"/>
</dbReference>
<dbReference type="Pfam" id="PF00931">
    <property type="entry name" value="NB-ARC"/>
    <property type="match status" value="1"/>
</dbReference>
<gene>
    <name evidence="7" type="ORF">PVAP13_1NG184300</name>
</gene>
<dbReference type="Pfam" id="PF25019">
    <property type="entry name" value="LRR_R13L1-DRL21"/>
    <property type="match status" value="1"/>
</dbReference>
<dbReference type="OrthoDB" id="655895at2759"/>
<dbReference type="PANTHER" id="PTHR36766">
    <property type="entry name" value="PLANT BROAD-SPECTRUM MILDEW RESISTANCE PROTEIN RPW8"/>
    <property type="match status" value="1"/>
</dbReference>
<comment type="caution">
    <text evidence="7">The sequence shown here is derived from an EMBL/GenBank/DDBJ whole genome shotgun (WGS) entry which is preliminary data.</text>
</comment>
<sequence length="1458" mass="164843">MQTALAAANWVLGNVLKKLSDDLVAAYVASSELGLNFTRIKTELNYTLGLLHAAQGRDAVCYNPGLQGLLEDLNKKADEAEDALDELHYFMIQDELDGTREAAPEVGGGLSGHARHGRHAVRHTVGNWLPCFSCSRTQDNAYNNDNNGPVGVLQFDRVAMAKRIKSLIEDIQTLCAPVSNLLQINHSSYPTATRAASLKRPNTSSTITQDKLYGRGTIFEQTICDMTSGTYRSEVLSVLAVVGPGGIGKTTFTQHLYNDKRIEEHFPVRVWVCVSTNFDVVKLTQEILNCILAVENEESSRANETTNLDQLQKTIAQRLKSKRFLVVLDDIWKCNSESEWKNLLSPFTKGETKGNMVFVTTRFPNIAQVVKTTKPIKLQGLEPDEFWEFFQACIFGDTGVELEQHDLIDTAKEIAKKLKCSPLAAKTVGRLLKNNLSREHWVEVLERKEWENQKNEDDIMPALKISYDYLPFHLKKCFSYCALFPEDHKFDVLEITRLWIAIGITDSSGENREVNDTRSRYLDELVDNGFLMKGDDNYVMHDLLHELSQFVSSEECINISGSCFRADGIPPSIRHLSINIEGKLNEDYERELDKLKKRIDVRNLRTLMFFGEYNRGTITILNEAFKEMKSLRVLFIYVDSIGSFPCHFSKLIHLRYLKIRSPLLLEPSLPSALSRFYHMKFLDLTQWGGGYGVPNDISRLVNLRHFLAQKELHCSIPEVGNMKYLQELKEFIVKKRSVGFELRELGKLRELGGTLTIRNLENVGNKDEAHEAKLVLKRNLISLRLVWSQQTVDSDVVDGLQPHPNLRALSIINHSGTIGPSWLCSDICFEKLEFLHLEGVSWNTLPPFGMIPYLTELKLKKIAGMHQFGPDYGGGKDKSFTHLKKIVLSNMPCLLEWVVEADCLSFPRLEIIECVDCYNLSTLPTSECSKKDIFPSLCVLQIFGCPKLSLAPIPCTSKTTYIHVVKEFSDTLVHYEKNELNVNSYFGALDFVNMDKVKKISIKDVMQTSRTELQMQSSEQYDSDTLLTEEFSDSVRSMTHEKISLNEFRFCGESLARALNCLPALLELEIRYSVKYDREHKRVPYFPGTEYHDQGVQFLSSSSLQKLKVSNCRNLIVPMDNRGGLLGLTSLESLTIESCGEMLCQWSTGEADPIMKPFPASLRELTIIGESSKLAMSLLSNLTSLTHLELVDCENLTKDGFNPHIMFGLKKLVIYNFNDFTRRGNNIHGTVENHRYSTEHDLTSEPYSDDMGENHCDYTAEDLLSQMSEDYDDNREANDCDSVTESHLTAVLGDMEEKLPCSIAADLLAEVARRVNAMSVSAGSFYQLEHLEVDTISGVLVAPICSCLAATLHTLSFRHDQRVEQFTEEQEQALELLTSLQQLTFEGCYDLQTLPKGLYLLRSLKKLEISKCPVIRSLPDKGLPTSLKELVIVDCTTELFVQRKQLEARHPGLLVTMG</sequence>
<proteinExistence type="predicted"/>
<dbReference type="InterPro" id="IPR036388">
    <property type="entry name" value="WH-like_DNA-bd_sf"/>
</dbReference>
<organism evidence="7 8">
    <name type="scientific">Panicum virgatum</name>
    <name type="common">Blackwell switchgrass</name>
    <dbReference type="NCBI Taxonomy" id="38727"/>
    <lineage>
        <taxon>Eukaryota</taxon>
        <taxon>Viridiplantae</taxon>
        <taxon>Streptophyta</taxon>
        <taxon>Embryophyta</taxon>
        <taxon>Tracheophyta</taxon>
        <taxon>Spermatophyta</taxon>
        <taxon>Magnoliopsida</taxon>
        <taxon>Liliopsida</taxon>
        <taxon>Poales</taxon>
        <taxon>Poaceae</taxon>
        <taxon>PACMAD clade</taxon>
        <taxon>Panicoideae</taxon>
        <taxon>Panicodae</taxon>
        <taxon>Paniceae</taxon>
        <taxon>Panicinae</taxon>
        <taxon>Panicum</taxon>
        <taxon>Panicum sect. Hiantes</taxon>
    </lineage>
</organism>
<dbReference type="EMBL" id="CM029038">
    <property type="protein sequence ID" value="KAG2650005.1"/>
    <property type="molecule type" value="Genomic_DNA"/>
</dbReference>
<dbReference type="InterPro" id="IPR002182">
    <property type="entry name" value="NB-ARC"/>
</dbReference>
<reference evidence="7" key="1">
    <citation type="submission" date="2020-05" db="EMBL/GenBank/DDBJ databases">
        <title>WGS assembly of Panicum virgatum.</title>
        <authorList>
            <person name="Lovell J.T."/>
            <person name="Jenkins J."/>
            <person name="Shu S."/>
            <person name="Juenger T.E."/>
            <person name="Schmutz J."/>
        </authorList>
    </citation>
    <scope>NUCLEOTIDE SEQUENCE</scope>
    <source>
        <strain evidence="7">AP13</strain>
    </source>
</reference>
<dbReference type="SUPFAM" id="SSF52540">
    <property type="entry name" value="P-loop containing nucleoside triphosphate hydrolases"/>
    <property type="match status" value="1"/>
</dbReference>
<keyword evidence="3" id="KW-0175">Coiled coil</keyword>
<feature type="domain" description="R13L1/DRL21-like LRR repeat region" evidence="6">
    <location>
        <begin position="742"/>
        <end position="861"/>
    </location>
</feature>
<dbReference type="GO" id="GO:0006952">
    <property type="term" value="P:defense response"/>
    <property type="evidence" value="ECO:0007669"/>
    <property type="project" value="UniProtKB-KW"/>
</dbReference>
<evidence type="ECO:0000259" key="5">
    <source>
        <dbReference type="Pfam" id="PF23559"/>
    </source>
</evidence>
<dbReference type="SUPFAM" id="SSF52047">
    <property type="entry name" value="RNI-like"/>
    <property type="match status" value="1"/>
</dbReference>
<feature type="domain" description="Disease resistance protein winged helix" evidence="5">
    <location>
        <begin position="483"/>
        <end position="547"/>
    </location>
</feature>
<dbReference type="Gene3D" id="1.10.10.10">
    <property type="entry name" value="Winged helix-like DNA-binding domain superfamily/Winged helix DNA-binding domain"/>
    <property type="match status" value="1"/>
</dbReference>
<dbReference type="InterPro" id="IPR058922">
    <property type="entry name" value="WHD_DRP"/>
</dbReference>
<dbReference type="PRINTS" id="PR00364">
    <property type="entry name" value="DISEASERSIST"/>
</dbReference>
<keyword evidence="8" id="KW-1185">Reference proteome</keyword>
<dbReference type="PANTHER" id="PTHR36766:SF64">
    <property type="entry name" value="OS12G0206100 PROTEIN"/>
    <property type="match status" value="1"/>
</dbReference>
<evidence type="ECO:0000259" key="4">
    <source>
        <dbReference type="Pfam" id="PF00931"/>
    </source>
</evidence>
<feature type="coiled-coil region" evidence="3">
    <location>
        <begin position="578"/>
        <end position="605"/>
    </location>
</feature>
<dbReference type="InterPro" id="IPR056789">
    <property type="entry name" value="LRR_R13L1-DRL21"/>
</dbReference>
<evidence type="ECO:0000313" key="7">
    <source>
        <dbReference type="EMBL" id="KAG2650005.1"/>
    </source>
</evidence>
<dbReference type="GO" id="GO:0043531">
    <property type="term" value="F:ADP binding"/>
    <property type="evidence" value="ECO:0007669"/>
    <property type="project" value="InterPro"/>
</dbReference>
<keyword evidence="1" id="KW-0433">Leucine-rich repeat</keyword>
<evidence type="ECO:0000256" key="3">
    <source>
        <dbReference type="SAM" id="Coils"/>
    </source>
</evidence>
<evidence type="ECO:0000313" key="8">
    <source>
        <dbReference type="Proteomes" id="UP000823388"/>
    </source>
</evidence>
<evidence type="ECO:0000256" key="2">
    <source>
        <dbReference type="ARBA" id="ARBA00022821"/>
    </source>
</evidence>